<evidence type="ECO:0000313" key="3">
    <source>
        <dbReference type="EMBL" id="MBW4769041.1"/>
    </source>
</evidence>
<dbReference type="Pfam" id="PF03644">
    <property type="entry name" value="Glyco_hydro_85"/>
    <property type="match status" value="1"/>
</dbReference>
<evidence type="ECO:0000256" key="1">
    <source>
        <dbReference type="SAM" id="SignalP"/>
    </source>
</evidence>
<dbReference type="RefSeq" id="WP_219480469.1">
    <property type="nucleotide sequence ID" value="NZ_JAHXCT010000003.1"/>
</dbReference>
<sequence>MKFNRWICLTAVSLLVCNAMKAQQPYGGCWHPEKVKNWSPETDPDAKFNRSRVPLATRFQEPQLMKANKNQYYEGQVCNATILFPTCSLCPSQGANNFLGYQPTYWQYMDKLVYWAGSASEGIIIPPPSGSIDAAHQSGVKVLGQIFFPPYAFGGNSAWVTEMLTQEGGKYIFAKKLYEIAKYLGFEGWFINEETTHGHIAEWTQFIKEFNGYAEADGNHNMEIQWYNASSNPSGEILSSHINTSQFLEYGSVGDYRSQAPEFNCTARDVYKKVYGGIQTVYAGLCGFGMDLRKAFPKDGHVGSVDLFCPEERIWKDNVKDYLGTPDAQGDVAYSAIRRTFENEDITWVNRSKNPSIEADTESGYKAWPGMSGCVLERSAITSLPFTTSFCVGVGKHRFVKGEKRNTQDWYHSGMQSVMPTWRWWIENGNGINPTIDWDVAYNGSNSIKIDASLTQGDHLMRLYKTQINITDGGKLRLVYKTTSQNTVEVKLGTESSVSEGLVTLSNVTRKQEGEWTIDEYDLSQVNGKTVYMVALNLKAESLIFDYKLWLGELSMLPANYQPKAMNITNFANNTTLGDNGGDLRLTWDWAENSDLDHFDVYTKNSTGNDVLVGQTRDEAFYVPKFERNANDLKLDVKLVPVMKDGSEGAAQTLEANYPQPTAPKVIVKPSKGYIKVGEKVTLKAIATGNPTGFKWLLPASLEVVNNGSLVAPQIEVTALKEGKQDITIEVTNAVGTTKETFSAFDVLSESDFNSVANVAIKGVVKSYNGSTNNRETPANIIDGVQSPAGVSAKWCHIGTNHECVIDLKTSYRLYGFKIFDCKSGPEQNENFDKYRIYVSEDAENWTLVVDEKGRAKDNIKSDNITPTRARYVKLNPYSDEGMTLRIWEFEVYGANLSNMTLEAPKELVLNANEKKDVTIKYNLNGDSRSPEFKYTVKVVRGKASVGQAQENQAEGTITFPVTAQNSFGTSQIKVVVDNGGTSKECEFAVITDDPNAESVLKGMSANLRKYAEAYGYNVPYTSKTTTQLTDGNVEELGFEEFDDPCKNRQDFWAIFESPTTFNISKIKVSIPENNMGENDNEEQALVNKDIDIMLSENGVDWRTIHTFTDIKKESSLVHYFAKPEKAKYLAVVSTLYPLSYPALSEVEVFEPAVKKSQNGVVPVTVAEGWNADIIAEARTAEKHTTQTLDRQGWVLYTNGVQEQGALCDESGLITTTAGNDYQLADFSSNNALVLKRTSETANLVFESPITTSELYLLTICADGSGGLSVTPIYSDNSRGDVQRFNIADWFGSSEGTAKHGLGRIKRSYSRDMRADGIDGNYQFRLFEHKINIDESKQLKGIMVRSFRSGSVPTLLAVSMKEQTTTGIVRIATESNSTIVGIYTIDGLRLTAPVKGINIIKYADGTAKKVYIK</sequence>
<dbReference type="InterPro" id="IPR005201">
    <property type="entry name" value="TIM_ENGase"/>
</dbReference>
<keyword evidence="1" id="KW-0732">Signal</keyword>
<dbReference type="InterPro" id="IPR032979">
    <property type="entry name" value="ENGase"/>
</dbReference>
<keyword evidence="4" id="KW-1185">Reference proteome</keyword>
<accession>A0ABS6YBU4</accession>
<feature type="signal peptide" evidence="1">
    <location>
        <begin position="1"/>
        <end position="22"/>
    </location>
</feature>
<evidence type="ECO:0000313" key="4">
    <source>
        <dbReference type="Proteomes" id="UP000788426"/>
    </source>
</evidence>
<reference evidence="3 4" key="1">
    <citation type="submission" date="2021-07" db="EMBL/GenBank/DDBJ databases">
        <title>Genomic diversity and antimicrobial resistance of Prevotella spp. isolated from chronic lung disease airways.</title>
        <authorList>
            <person name="Webb K.A."/>
            <person name="Olagoke O.S."/>
            <person name="Baird T."/>
            <person name="Neill J."/>
            <person name="Pham A."/>
            <person name="Wells T.J."/>
            <person name="Ramsay K.A."/>
            <person name="Bell S.C."/>
            <person name="Sarovich D.S."/>
            <person name="Price E.P."/>
        </authorList>
    </citation>
    <scope>NUCLEOTIDE SEQUENCE [LARGE SCALE GENOMIC DNA]</scope>
    <source>
        <strain evidence="3 4">SCHI0011.S.12</strain>
    </source>
</reference>
<protein>
    <submittedName>
        <fullName evidence="3">Discoidin domain-containing protein</fullName>
    </submittedName>
</protein>
<comment type="caution">
    <text evidence="3">The sequence shown here is derived from an EMBL/GenBank/DDBJ whole genome shotgun (WGS) entry which is preliminary data.</text>
</comment>
<dbReference type="PANTHER" id="PTHR13246:SF1">
    <property type="entry name" value="CYTOSOLIC ENDO-BETA-N-ACETYLGLUCOSAMINIDASE"/>
    <property type="match status" value="1"/>
</dbReference>
<evidence type="ECO:0000259" key="2">
    <source>
        <dbReference type="PROSITE" id="PS50022"/>
    </source>
</evidence>
<dbReference type="EMBL" id="JAHXCT010000003">
    <property type="protein sequence ID" value="MBW4769041.1"/>
    <property type="molecule type" value="Genomic_DNA"/>
</dbReference>
<proteinExistence type="predicted"/>
<dbReference type="InterPro" id="IPR000421">
    <property type="entry name" value="FA58C"/>
</dbReference>
<dbReference type="PANTHER" id="PTHR13246">
    <property type="entry name" value="ENDO BETA N-ACETYLGLUCOSAMINIDASE"/>
    <property type="match status" value="1"/>
</dbReference>
<dbReference type="Pfam" id="PF21910">
    <property type="entry name" value="GH85_C"/>
    <property type="match status" value="1"/>
</dbReference>
<feature type="domain" description="F5/8 type C" evidence="2">
    <location>
        <begin position="749"/>
        <end position="895"/>
    </location>
</feature>
<feature type="chain" id="PRO_5046111650" evidence="1">
    <location>
        <begin position="23"/>
        <end position="1413"/>
    </location>
</feature>
<dbReference type="PROSITE" id="PS50022">
    <property type="entry name" value="FA58C_3"/>
    <property type="match status" value="1"/>
</dbReference>
<dbReference type="Pfam" id="PF00754">
    <property type="entry name" value="F5_F8_type_C"/>
    <property type="match status" value="1"/>
</dbReference>
<gene>
    <name evidence="3" type="ORF">KZO38_04615</name>
</gene>
<dbReference type="InterPro" id="IPR054110">
    <property type="entry name" value="EndoD-like_D2"/>
</dbReference>
<name>A0ABS6YBU4_9BACT</name>
<dbReference type="Proteomes" id="UP000788426">
    <property type="component" value="Unassembled WGS sequence"/>
</dbReference>
<organism evidence="3 4">
    <name type="scientific">Hoylesella nanceiensis</name>
    <dbReference type="NCBI Taxonomy" id="425941"/>
    <lineage>
        <taxon>Bacteria</taxon>
        <taxon>Pseudomonadati</taxon>
        <taxon>Bacteroidota</taxon>
        <taxon>Bacteroidia</taxon>
        <taxon>Bacteroidales</taxon>
        <taxon>Prevotellaceae</taxon>
        <taxon>Hoylesella</taxon>
    </lineage>
</organism>